<evidence type="ECO:0000313" key="3">
    <source>
        <dbReference type="Proteomes" id="UP001172159"/>
    </source>
</evidence>
<accession>A0AA40EFU8</accession>
<dbReference type="EMBL" id="JAUKTV010000007">
    <property type="protein sequence ID" value="KAK0735921.1"/>
    <property type="molecule type" value="Genomic_DNA"/>
</dbReference>
<keyword evidence="3" id="KW-1185">Reference proteome</keyword>
<gene>
    <name evidence="2" type="ORF">B0T21DRAFT_349352</name>
</gene>
<feature type="compositionally biased region" description="Polar residues" evidence="1">
    <location>
        <begin position="95"/>
        <end position="107"/>
    </location>
</feature>
<proteinExistence type="predicted"/>
<dbReference type="Proteomes" id="UP001172159">
    <property type="component" value="Unassembled WGS sequence"/>
</dbReference>
<name>A0AA40EFU8_9PEZI</name>
<feature type="region of interest" description="Disordered" evidence="1">
    <location>
        <begin position="87"/>
        <end position="107"/>
    </location>
</feature>
<organism evidence="2 3">
    <name type="scientific">Apiosordaria backusii</name>
    <dbReference type="NCBI Taxonomy" id="314023"/>
    <lineage>
        <taxon>Eukaryota</taxon>
        <taxon>Fungi</taxon>
        <taxon>Dikarya</taxon>
        <taxon>Ascomycota</taxon>
        <taxon>Pezizomycotina</taxon>
        <taxon>Sordariomycetes</taxon>
        <taxon>Sordariomycetidae</taxon>
        <taxon>Sordariales</taxon>
        <taxon>Lasiosphaeriaceae</taxon>
        <taxon>Apiosordaria</taxon>
    </lineage>
</organism>
<evidence type="ECO:0000313" key="2">
    <source>
        <dbReference type="EMBL" id="KAK0735921.1"/>
    </source>
</evidence>
<reference evidence="2" key="1">
    <citation type="submission" date="2023-06" db="EMBL/GenBank/DDBJ databases">
        <title>Genome-scale phylogeny and comparative genomics of the fungal order Sordariales.</title>
        <authorList>
            <consortium name="Lawrence Berkeley National Laboratory"/>
            <person name="Hensen N."/>
            <person name="Bonometti L."/>
            <person name="Westerberg I."/>
            <person name="Brannstrom I.O."/>
            <person name="Guillou S."/>
            <person name="Cros-Aarteil S."/>
            <person name="Calhoun S."/>
            <person name="Haridas S."/>
            <person name="Kuo A."/>
            <person name="Mondo S."/>
            <person name="Pangilinan J."/>
            <person name="Riley R."/>
            <person name="Labutti K."/>
            <person name="Andreopoulos B."/>
            <person name="Lipzen A."/>
            <person name="Chen C."/>
            <person name="Yanf M."/>
            <person name="Daum C."/>
            <person name="Ng V."/>
            <person name="Clum A."/>
            <person name="Steindorff A."/>
            <person name="Ohm R."/>
            <person name="Martin F."/>
            <person name="Silar P."/>
            <person name="Natvig D."/>
            <person name="Lalanne C."/>
            <person name="Gautier V."/>
            <person name="Ament-Velasquez S.L."/>
            <person name="Kruys A."/>
            <person name="Hutchinson M.I."/>
            <person name="Powell A.J."/>
            <person name="Barry K."/>
            <person name="Miller A.N."/>
            <person name="Grigoriev I.V."/>
            <person name="Debuchy R."/>
            <person name="Gladieux P."/>
            <person name="Thoren M.H."/>
            <person name="Johannesson H."/>
        </authorList>
    </citation>
    <scope>NUCLEOTIDE SEQUENCE</scope>
    <source>
        <strain evidence="2">CBS 540.89</strain>
    </source>
</reference>
<comment type="caution">
    <text evidence="2">The sequence shown here is derived from an EMBL/GenBank/DDBJ whole genome shotgun (WGS) entry which is preliminary data.</text>
</comment>
<sequence>MQKRIRYIGRPSGSNVFFSMDGKKSESSWPYKSSFSRVSMSVGGGACLALEIAWFLKEAVGWIEVGRWCRKKDCQTCVKRAHKNGESNFRKKDNQGPQKAKPTTSYATQNPDQLTCCDLLVGSSGGGFRGGSRRKFLREVPREVLEEVLEEVLKEVPKGGSEGVKVDYDVRKAF</sequence>
<dbReference type="AlphaFoldDB" id="A0AA40EFU8"/>
<protein>
    <submittedName>
        <fullName evidence="2">Uncharacterized protein</fullName>
    </submittedName>
</protein>
<evidence type="ECO:0000256" key="1">
    <source>
        <dbReference type="SAM" id="MobiDB-lite"/>
    </source>
</evidence>